<dbReference type="KEGG" id="ure:UREG_04886"/>
<accession>C4JUT3</accession>
<dbReference type="VEuPathDB" id="FungiDB:UREG_04886"/>
<dbReference type="RefSeq" id="XP_002584197.1">
    <property type="nucleotide sequence ID" value="XM_002584151.1"/>
</dbReference>
<organism evidence="1 2">
    <name type="scientific">Uncinocarpus reesii (strain UAMH 1704)</name>
    <dbReference type="NCBI Taxonomy" id="336963"/>
    <lineage>
        <taxon>Eukaryota</taxon>
        <taxon>Fungi</taxon>
        <taxon>Dikarya</taxon>
        <taxon>Ascomycota</taxon>
        <taxon>Pezizomycotina</taxon>
        <taxon>Eurotiomycetes</taxon>
        <taxon>Eurotiomycetidae</taxon>
        <taxon>Onygenales</taxon>
        <taxon>Onygenaceae</taxon>
        <taxon>Uncinocarpus</taxon>
    </lineage>
</organism>
<protein>
    <submittedName>
        <fullName evidence="1">Uncharacterized protein</fullName>
    </submittedName>
</protein>
<dbReference type="EMBL" id="CH476617">
    <property type="protein sequence ID" value="EEP80044.1"/>
    <property type="molecule type" value="Genomic_DNA"/>
</dbReference>
<reference evidence="2" key="1">
    <citation type="journal article" date="2009" name="Genome Res.">
        <title>Comparative genomic analyses of the human fungal pathogens Coccidioides and their relatives.</title>
        <authorList>
            <person name="Sharpton T.J."/>
            <person name="Stajich J.E."/>
            <person name="Rounsley S.D."/>
            <person name="Gardner M.J."/>
            <person name="Wortman J.R."/>
            <person name="Jordar V.S."/>
            <person name="Maiti R."/>
            <person name="Kodira C.D."/>
            <person name="Neafsey D.E."/>
            <person name="Zeng Q."/>
            <person name="Hung C.-Y."/>
            <person name="McMahan C."/>
            <person name="Muszewska A."/>
            <person name="Grynberg M."/>
            <person name="Mandel M.A."/>
            <person name="Kellner E.M."/>
            <person name="Barker B.M."/>
            <person name="Galgiani J.N."/>
            <person name="Orbach M.J."/>
            <person name="Kirkland T.N."/>
            <person name="Cole G.T."/>
            <person name="Henn M.R."/>
            <person name="Birren B.W."/>
            <person name="Taylor J.W."/>
        </authorList>
    </citation>
    <scope>NUCLEOTIDE SEQUENCE [LARGE SCALE GENOMIC DNA]</scope>
    <source>
        <strain evidence="2">UAMH 1704</strain>
    </source>
</reference>
<name>C4JUT3_UNCRE</name>
<sequence>MTSIAGSFEQRCCFERIPSCINASKGCRGKGTNGIAFGERFDAEKQNEQES</sequence>
<dbReference type="GeneID" id="8441200"/>
<dbReference type="Proteomes" id="UP000002058">
    <property type="component" value="Unassembled WGS sequence"/>
</dbReference>
<evidence type="ECO:0000313" key="1">
    <source>
        <dbReference type="EMBL" id="EEP80044.1"/>
    </source>
</evidence>
<dbReference type="HOGENOM" id="CLU_3108188_0_0_1"/>
<dbReference type="InParanoid" id="C4JUT3"/>
<keyword evidence="2" id="KW-1185">Reference proteome</keyword>
<dbReference type="AlphaFoldDB" id="C4JUT3"/>
<evidence type="ECO:0000313" key="2">
    <source>
        <dbReference type="Proteomes" id="UP000002058"/>
    </source>
</evidence>
<proteinExistence type="predicted"/>
<gene>
    <name evidence="1" type="ORF">UREG_04886</name>
</gene>